<proteinExistence type="predicted"/>
<organism evidence="1 2">
    <name type="scientific">Purpureocillium lilacinum</name>
    <name type="common">Paecilomyces lilacinus</name>
    <dbReference type="NCBI Taxonomy" id="33203"/>
    <lineage>
        <taxon>Eukaryota</taxon>
        <taxon>Fungi</taxon>
        <taxon>Dikarya</taxon>
        <taxon>Ascomycota</taxon>
        <taxon>Pezizomycotina</taxon>
        <taxon>Sordariomycetes</taxon>
        <taxon>Hypocreomycetidae</taxon>
        <taxon>Hypocreales</taxon>
        <taxon>Ophiocordycipitaceae</taxon>
        <taxon>Purpureocillium</taxon>
    </lineage>
</organism>
<protein>
    <submittedName>
        <fullName evidence="1">Uncharacterized protein</fullName>
    </submittedName>
</protein>
<dbReference type="EMBL" id="JAWRVI010000241">
    <property type="protein sequence ID" value="KAK4070229.1"/>
    <property type="molecule type" value="Genomic_DNA"/>
</dbReference>
<reference evidence="1 2" key="1">
    <citation type="journal article" date="2024" name="Microbiol. Resour. Announc.">
        <title>Genome annotations for the ascomycete fungi Trichoderma harzianum, Trichoderma aggressivum, and Purpureocillium lilacinum.</title>
        <authorList>
            <person name="Beijen E.P.W."/>
            <person name="Ohm R.A."/>
        </authorList>
    </citation>
    <scope>NUCLEOTIDE SEQUENCE [LARGE SCALE GENOMIC DNA]</scope>
    <source>
        <strain evidence="1 2">CBS 150709</strain>
    </source>
</reference>
<comment type="caution">
    <text evidence="1">The sequence shown here is derived from an EMBL/GenBank/DDBJ whole genome shotgun (WGS) entry which is preliminary data.</text>
</comment>
<accession>A0ABR0BDT9</accession>
<sequence length="333" mass="37999">MPPHLTETFAVREDLIRERSIPQALWPTLERRLAIAFIPWTRHARTKERLTQQQRQERFRHKKAQEVYLGVLDRDVSLFIPFLLAVSPRKCEIVDVKAIRQGVEQQVKIIFNAATKAQLGEIAARLRFDENRAFKRLLEWLFPNVTATSECMKGIIPPTHVRFPLANVAFARKVFGEKLFGFITQSPDWSLDASDCVTSWWPRAATKDDAVIWLHIGNARQFVRLLFPESRNSLLTEAMDANTTASCAQSSVIDFAYYTLKGSSLSAIYKILPANICKAISSSKLRAWEEDHLLCDTTDCITVRVSRKDPQQGCVRLQIGALFSLHTLTPLYN</sequence>
<evidence type="ECO:0000313" key="1">
    <source>
        <dbReference type="EMBL" id="KAK4070229.1"/>
    </source>
</evidence>
<dbReference type="Proteomes" id="UP001287286">
    <property type="component" value="Unassembled WGS sequence"/>
</dbReference>
<evidence type="ECO:0000313" key="2">
    <source>
        <dbReference type="Proteomes" id="UP001287286"/>
    </source>
</evidence>
<gene>
    <name evidence="1" type="ORF">Purlil1_13539</name>
</gene>
<name>A0ABR0BDT9_PURLI</name>
<keyword evidence="2" id="KW-1185">Reference proteome</keyword>